<keyword evidence="5" id="KW-0807">Transducer</keyword>
<comment type="caution">
    <text evidence="8">The sequence shown here is derived from an EMBL/GenBank/DDBJ whole genome shotgun (WGS) entry which is preliminary data.</text>
</comment>
<evidence type="ECO:0000256" key="5">
    <source>
        <dbReference type="RuleBase" id="RU000688"/>
    </source>
</evidence>
<evidence type="ECO:0000313" key="8">
    <source>
        <dbReference type="EMBL" id="PIK52642.1"/>
    </source>
</evidence>
<name>A0A2G8KXD9_STIJA</name>
<dbReference type="CDD" id="cd00637">
    <property type="entry name" value="7tm_classA_rhodopsin-like"/>
    <property type="match status" value="1"/>
</dbReference>
<keyword evidence="2 5" id="KW-0812">Transmembrane</keyword>
<keyword evidence="5" id="KW-0297">G-protein coupled receptor</keyword>
<organism evidence="8 9">
    <name type="scientific">Stichopus japonicus</name>
    <name type="common">Sea cucumber</name>
    <dbReference type="NCBI Taxonomy" id="307972"/>
    <lineage>
        <taxon>Eukaryota</taxon>
        <taxon>Metazoa</taxon>
        <taxon>Echinodermata</taxon>
        <taxon>Eleutherozoa</taxon>
        <taxon>Echinozoa</taxon>
        <taxon>Holothuroidea</taxon>
        <taxon>Aspidochirotacea</taxon>
        <taxon>Aspidochirotida</taxon>
        <taxon>Stichopodidae</taxon>
        <taxon>Apostichopus</taxon>
    </lineage>
</organism>
<feature type="transmembrane region" description="Helical" evidence="6">
    <location>
        <begin position="28"/>
        <end position="49"/>
    </location>
</feature>
<reference evidence="8 9" key="1">
    <citation type="journal article" date="2017" name="PLoS Biol.">
        <title>The sea cucumber genome provides insights into morphological evolution and visceral regeneration.</title>
        <authorList>
            <person name="Zhang X."/>
            <person name="Sun L."/>
            <person name="Yuan J."/>
            <person name="Sun Y."/>
            <person name="Gao Y."/>
            <person name="Zhang L."/>
            <person name="Li S."/>
            <person name="Dai H."/>
            <person name="Hamel J.F."/>
            <person name="Liu C."/>
            <person name="Yu Y."/>
            <person name="Liu S."/>
            <person name="Lin W."/>
            <person name="Guo K."/>
            <person name="Jin S."/>
            <person name="Xu P."/>
            <person name="Storey K.B."/>
            <person name="Huan P."/>
            <person name="Zhang T."/>
            <person name="Zhou Y."/>
            <person name="Zhang J."/>
            <person name="Lin C."/>
            <person name="Li X."/>
            <person name="Xing L."/>
            <person name="Huo D."/>
            <person name="Sun M."/>
            <person name="Wang L."/>
            <person name="Mercier A."/>
            <person name="Li F."/>
            <person name="Yang H."/>
            <person name="Xiang J."/>
        </authorList>
    </citation>
    <scope>NUCLEOTIDE SEQUENCE [LARGE SCALE GENOMIC DNA]</scope>
    <source>
        <strain evidence="8">Shaxun</strain>
        <tissue evidence="8">Muscle</tissue>
    </source>
</reference>
<dbReference type="GO" id="GO:0016020">
    <property type="term" value="C:membrane"/>
    <property type="evidence" value="ECO:0007669"/>
    <property type="project" value="UniProtKB-SubCell"/>
</dbReference>
<feature type="domain" description="G-protein coupled receptors family 1 profile" evidence="7">
    <location>
        <begin position="40"/>
        <end position="275"/>
    </location>
</feature>
<feature type="transmembrane region" description="Helical" evidence="6">
    <location>
        <begin position="146"/>
        <end position="164"/>
    </location>
</feature>
<keyword evidence="3 6" id="KW-1133">Transmembrane helix</keyword>
<dbReference type="PRINTS" id="PR00237">
    <property type="entry name" value="GPCRRHODOPSN"/>
</dbReference>
<keyword evidence="4 6" id="KW-0472">Membrane</keyword>
<evidence type="ECO:0000259" key="7">
    <source>
        <dbReference type="PROSITE" id="PS50262"/>
    </source>
</evidence>
<dbReference type="PROSITE" id="PS00237">
    <property type="entry name" value="G_PROTEIN_RECEP_F1_1"/>
    <property type="match status" value="1"/>
</dbReference>
<evidence type="ECO:0000256" key="1">
    <source>
        <dbReference type="ARBA" id="ARBA00004370"/>
    </source>
</evidence>
<dbReference type="InterPro" id="IPR000276">
    <property type="entry name" value="GPCR_Rhodpsn"/>
</dbReference>
<accession>A0A2G8KXD9</accession>
<dbReference type="AlphaFoldDB" id="A0A2G8KXD9"/>
<gene>
    <name evidence="8" type="ORF">BSL78_10458</name>
</gene>
<comment type="similarity">
    <text evidence="5">Belongs to the G-protein coupled receptor 1 family.</text>
</comment>
<dbReference type="OrthoDB" id="10042731at2759"/>
<protein>
    <submittedName>
        <fullName evidence="8">Putative cholecystokinin receptor-like</fullName>
    </submittedName>
</protein>
<evidence type="ECO:0000256" key="6">
    <source>
        <dbReference type="SAM" id="Phobius"/>
    </source>
</evidence>
<feature type="transmembrane region" description="Helical" evidence="6">
    <location>
        <begin position="94"/>
        <end position="113"/>
    </location>
</feature>
<keyword evidence="9" id="KW-1185">Reference proteome</keyword>
<proteinExistence type="inferred from homology"/>
<dbReference type="Proteomes" id="UP000230750">
    <property type="component" value="Unassembled WGS sequence"/>
</dbReference>
<evidence type="ECO:0000256" key="3">
    <source>
        <dbReference type="ARBA" id="ARBA00022989"/>
    </source>
</evidence>
<dbReference type="InterPro" id="IPR017452">
    <property type="entry name" value="GPCR_Rhodpsn_7TM"/>
</dbReference>
<dbReference type="STRING" id="307972.A0A2G8KXD9"/>
<dbReference type="Gene3D" id="1.20.1070.10">
    <property type="entry name" value="Rhodopsin 7-helix transmembrane proteins"/>
    <property type="match status" value="1"/>
</dbReference>
<dbReference type="PROSITE" id="PS50262">
    <property type="entry name" value="G_PROTEIN_RECEP_F1_2"/>
    <property type="match status" value="1"/>
</dbReference>
<evidence type="ECO:0000256" key="2">
    <source>
        <dbReference type="ARBA" id="ARBA00022692"/>
    </source>
</evidence>
<evidence type="ECO:0000313" key="9">
    <source>
        <dbReference type="Proteomes" id="UP000230750"/>
    </source>
</evidence>
<feature type="transmembrane region" description="Helical" evidence="6">
    <location>
        <begin position="184"/>
        <end position="208"/>
    </location>
</feature>
<dbReference type="PANTHER" id="PTHR45698">
    <property type="entry name" value="TRACE AMINE-ASSOCIATED RECEPTOR 19N-RELATED"/>
    <property type="match status" value="1"/>
</dbReference>
<sequence>MNLTTQLRNNSSDLEPESAWSAGNLLRLFSLIFGLIGLLGNGLVLFVFIRVPSLRNITNLYIGNQSLIDLLSSCFLILSKYLDNKADFKNLGPVTGLLVCVLWTSDYIFWALLKASTMNLVLLTLERYTALEIHVFYRRRFNRKKAQASVVLPWIFGFVVQIYWPVVFRVVDNQCYPDWRTPQFQAFAGFMVFVFQYVIPISLMLTVYMKIFRSLRSKVSIQQPHPRRPTDADALQLVGRDVVTFPNRVESTNPRSVNGNDQRVSTLEETGNVLI</sequence>
<keyword evidence="5 8" id="KW-0675">Receptor</keyword>
<dbReference type="PANTHER" id="PTHR45698:SF1">
    <property type="entry name" value="TRACE AMINE-ASSOCIATED RECEPTOR 13C-LIKE"/>
    <property type="match status" value="1"/>
</dbReference>
<dbReference type="GO" id="GO:0004930">
    <property type="term" value="F:G protein-coupled receptor activity"/>
    <property type="evidence" value="ECO:0007669"/>
    <property type="project" value="UniProtKB-KW"/>
</dbReference>
<dbReference type="Pfam" id="PF00001">
    <property type="entry name" value="7tm_1"/>
    <property type="match status" value="1"/>
</dbReference>
<dbReference type="EMBL" id="MRZV01000319">
    <property type="protein sequence ID" value="PIK52642.1"/>
    <property type="molecule type" value="Genomic_DNA"/>
</dbReference>
<comment type="subcellular location">
    <subcellularLocation>
        <location evidence="1">Membrane</location>
    </subcellularLocation>
</comment>
<evidence type="ECO:0000256" key="4">
    <source>
        <dbReference type="ARBA" id="ARBA00023136"/>
    </source>
</evidence>
<dbReference type="SUPFAM" id="SSF81321">
    <property type="entry name" value="Family A G protein-coupled receptor-like"/>
    <property type="match status" value="1"/>
</dbReference>